<dbReference type="EMBL" id="CP012029">
    <property type="protein sequence ID" value="ALO27523.1"/>
    <property type="molecule type" value="Genomic_DNA"/>
</dbReference>
<protein>
    <submittedName>
        <fullName evidence="1">Uncharacterized protein</fullName>
    </submittedName>
</protein>
<evidence type="ECO:0000313" key="1">
    <source>
        <dbReference type="EMBL" id="ALO27523.1"/>
    </source>
</evidence>
<dbReference type="AlphaFoldDB" id="A0A0S2IW38"/>
<organism evidence="1">
    <name type="scientific">Leptospira borgpetersenii serovar Ballum</name>
    <dbReference type="NCBI Taxonomy" id="280505"/>
    <lineage>
        <taxon>Bacteria</taxon>
        <taxon>Pseudomonadati</taxon>
        <taxon>Spirochaetota</taxon>
        <taxon>Spirochaetia</taxon>
        <taxon>Leptospirales</taxon>
        <taxon>Leptospiraceae</taxon>
        <taxon>Leptospira</taxon>
    </lineage>
</organism>
<name>A0A0S2IW38_LEPBO</name>
<evidence type="ECO:0000313" key="2">
    <source>
        <dbReference type="Proteomes" id="UP000058857"/>
    </source>
</evidence>
<gene>
    <name evidence="1" type="ORF">LBBP_03326</name>
</gene>
<reference evidence="1 2" key="1">
    <citation type="journal article" date="2015" name="PLoS Negl. Trop. Dis.">
        <title>Distribution of Plasmids in Distinct Leptospira Pathogenic Species.</title>
        <authorList>
            <person name="Wang Y."/>
            <person name="Zhuang X."/>
            <person name="Zhong Y."/>
            <person name="Zhang C."/>
            <person name="Zhang Y."/>
            <person name="Zeng L."/>
            <person name="Zhu Y."/>
            <person name="He P."/>
            <person name="Dong K."/>
            <person name="Pal U."/>
            <person name="Guo X."/>
            <person name="Qin J."/>
        </authorList>
    </citation>
    <scope>NUCLEOTIDE SEQUENCE [LARGE SCALE GENOMIC DNA]</scope>
    <source>
        <strain evidence="1 2">56604</strain>
    </source>
</reference>
<proteinExistence type="predicted"/>
<sequence length="43" mass="5130">MEKFNTFSLNSSFRVSAAAIEEMRKNEIKTLKKKFFRKTPLYV</sequence>
<dbReference type="Proteomes" id="UP000058857">
    <property type="component" value="Chromosome 1"/>
</dbReference>
<accession>A0A0S2IW38</accession>